<dbReference type="RefSeq" id="WP_336926930.1">
    <property type="nucleotide sequence ID" value="NZ_JBANRO010000010.1"/>
</dbReference>
<reference evidence="7" key="1">
    <citation type="journal article" date="2019" name="Int. J. Syst. Evol. Microbiol.">
        <title>The Global Catalogue of Microorganisms (GCM) 10K type strain sequencing project: providing services to taxonomists for standard genome sequencing and annotation.</title>
        <authorList>
            <consortium name="The Broad Institute Genomics Platform"/>
            <consortium name="The Broad Institute Genome Sequencing Center for Infectious Disease"/>
            <person name="Wu L."/>
            <person name="Ma J."/>
        </authorList>
    </citation>
    <scope>NUCLEOTIDE SEQUENCE [LARGE SCALE GENOMIC DNA]</scope>
    <source>
        <strain evidence="7">KCTC 52607</strain>
    </source>
</reference>
<dbReference type="Pfam" id="PF13545">
    <property type="entry name" value="HTH_Crp_2"/>
    <property type="match status" value="1"/>
</dbReference>
<evidence type="ECO:0000256" key="3">
    <source>
        <dbReference type="ARBA" id="ARBA00023163"/>
    </source>
</evidence>
<dbReference type="EMBL" id="JBHRST010000018">
    <property type="protein sequence ID" value="MFC3098357.1"/>
    <property type="molecule type" value="Genomic_DNA"/>
</dbReference>
<evidence type="ECO:0000313" key="7">
    <source>
        <dbReference type="Proteomes" id="UP001595456"/>
    </source>
</evidence>
<keyword evidence="7" id="KW-1185">Reference proteome</keyword>
<feature type="domain" description="HTH crp-type" evidence="5">
    <location>
        <begin position="244"/>
        <end position="319"/>
    </location>
</feature>
<dbReference type="InterPro" id="IPR036390">
    <property type="entry name" value="WH_DNA-bd_sf"/>
</dbReference>
<dbReference type="PANTHER" id="PTHR24567:SF75">
    <property type="entry name" value="FUMARATE AND NITRATE REDUCTION REGULATORY PROTEIN"/>
    <property type="match status" value="1"/>
</dbReference>
<protein>
    <submittedName>
        <fullName evidence="6">Crp/Fnr family transcriptional regulator</fullName>
    </submittedName>
</protein>
<dbReference type="Pfam" id="PF00027">
    <property type="entry name" value="cNMP_binding"/>
    <property type="match status" value="1"/>
</dbReference>
<proteinExistence type="predicted"/>
<keyword evidence="3" id="KW-0804">Transcription</keyword>
<accession>A0ABV7E9Q3</accession>
<organism evidence="6 7">
    <name type="scientific">Alteraurantiacibacter palmitatis</name>
    <dbReference type="NCBI Taxonomy" id="2054628"/>
    <lineage>
        <taxon>Bacteria</taxon>
        <taxon>Pseudomonadati</taxon>
        <taxon>Pseudomonadota</taxon>
        <taxon>Alphaproteobacteria</taxon>
        <taxon>Sphingomonadales</taxon>
        <taxon>Erythrobacteraceae</taxon>
        <taxon>Alteraurantiacibacter</taxon>
    </lineage>
</organism>
<dbReference type="InterPro" id="IPR000595">
    <property type="entry name" value="cNMP-bd_dom"/>
</dbReference>
<sequence length="336" mass="36665">MGVSAPAWSVLNPGKILPEGRLSRARIHRNRNARSAAVMGVRCNVGAVPASLSFRTLRAQTSDEWRPLDRKGEARAHGPERKSAGRPTPAPIMARMKGPTEQPVGPSNGSPAGDSTDALRLLPGVRGADRKVEAGQELFGVGAPFDGVHNLIDGWVALYTLLEDGRRQIVQFVLPGGVFGMFGASSGRTTYGAQALTEVLVCVIPQAVLSANLRDTPDVAARLVRSLSRDRALAFDHLTSVGRRNARERIACLILELFVRCRTQWPGNRIEEMYLPLTQEHIGDATGLTFVHVNRVLRTLRKEGVVEFHHRRLRILDPDRLVGVAGVDHNAAMAWL</sequence>
<evidence type="ECO:0000256" key="1">
    <source>
        <dbReference type="ARBA" id="ARBA00023015"/>
    </source>
</evidence>
<dbReference type="InterPro" id="IPR014710">
    <property type="entry name" value="RmlC-like_jellyroll"/>
</dbReference>
<gene>
    <name evidence="6" type="ORF">ACFODU_11195</name>
</gene>
<dbReference type="Proteomes" id="UP001595456">
    <property type="component" value="Unassembled WGS sequence"/>
</dbReference>
<dbReference type="InterPro" id="IPR018490">
    <property type="entry name" value="cNMP-bd_dom_sf"/>
</dbReference>
<dbReference type="PANTHER" id="PTHR24567">
    <property type="entry name" value="CRP FAMILY TRANSCRIPTIONAL REGULATORY PROTEIN"/>
    <property type="match status" value="1"/>
</dbReference>
<dbReference type="SMART" id="SM00419">
    <property type="entry name" value="HTH_CRP"/>
    <property type="match status" value="1"/>
</dbReference>
<dbReference type="Gene3D" id="1.10.10.10">
    <property type="entry name" value="Winged helix-like DNA-binding domain superfamily/Winged helix DNA-binding domain"/>
    <property type="match status" value="1"/>
</dbReference>
<dbReference type="InterPro" id="IPR036388">
    <property type="entry name" value="WH-like_DNA-bd_sf"/>
</dbReference>
<feature type="compositionally biased region" description="Basic and acidic residues" evidence="4">
    <location>
        <begin position="63"/>
        <end position="83"/>
    </location>
</feature>
<evidence type="ECO:0000256" key="4">
    <source>
        <dbReference type="SAM" id="MobiDB-lite"/>
    </source>
</evidence>
<dbReference type="SMART" id="SM00100">
    <property type="entry name" value="cNMP"/>
    <property type="match status" value="1"/>
</dbReference>
<evidence type="ECO:0000313" key="6">
    <source>
        <dbReference type="EMBL" id="MFC3098357.1"/>
    </source>
</evidence>
<dbReference type="InterPro" id="IPR050397">
    <property type="entry name" value="Env_Response_Regulators"/>
</dbReference>
<keyword evidence="2" id="KW-0238">DNA-binding</keyword>
<dbReference type="CDD" id="cd00038">
    <property type="entry name" value="CAP_ED"/>
    <property type="match status" value="1"/>
</dbReference>
<feature type="region of interest" description="Disordered" evidence="4">
    <location>
        <begin position="63"/>
        <end position="116"/>
    </location>
</feature>
<name>A0ABV7E9Q3_9SPHN</name>
<dbReference type="InterPro" id="IPR012318">
    <property type="entry name" value="HTH_CRP"/>
</dbReference>
<dbReference type="Gene3D" id="2.60.120.10">
    <property type="entry name" value="Jelly Rolls"/>
    <property type="match status" value="1"/>
</dbReference>
<dbReference type="SUPFAM" id="SSF51206">
    <property type="entry name" value="cAMP-binding domain-like"/>
    <property type="match status" value="1"/>
</dbReference>
<dbReference type="SUPFAM" id="SSF46785">
    <property type="entry name" value="Winged helix' DNA-binding domain"/>
    <property type="match status" value="1"/>
</dbReference>
<keyword evidence="1" id="KW-0805">Transcription regulation</keyword>
<comment type="caution">
    <text evidence="6">The sequence shown here is derived from an EMBL/GenBank/DDBJ whole genome shotgun (WGS) entry which is preliminary data.</text>
</comment>
<evidence type="ECO:0000256" key="2">
    <source>
        <dbReference type="ARBA" id="ARBA00023125"/>
    </source>
</evidence>
<dbReference type="PROSITE" id="PS51063">
    <property type="entry name" value="HTH_CRP_2"/>
    <property type="match status" value="1"/>
</dbReference>
<evidence type="ECO:0000259" key="5">
    <source>
        <dbReference type="PROSITE" id="PS51063"/>
    </source>
</evidence>